<reference evidence="3 4" key="1">
    <citation type="submission" date="2023-09" db="EMBL/GenBank/DDBJ databases">
        <title>Complete Genome and Methylome dissection of Bacillus brevis NEB573 original source of BbsI restriction endonuclease.</title>
        <authorList>
            <person name="Fomenkov A."/>
            <person name="Roberts R.D."/>
        </authorList>
    </citation>
    <scope>NUCLEOTIDE SEQUENCE [LARGE SCALE GENOMIC DNA]</scope>
    <source>
        <strain evidence="3 4">NEB573</strain>
    </source>
</reference>
<dbReference type="Pfam" id="PF00535">
    <property type="entry name" value="Glycos_transf_2"/>
    <property type="match status" value="1"/>
</dbReference>
<dbReference type="InterPro" id="IPR001173">
    <property type="entry name" value="Glyco_trans_2-like"/>
</dbReference>
<dbReference type="GO" id="GO:0016757">
    <property type="term" value="F:glycosyltransferase activity"/>
    <property type="evidence" value="ECO:0007669"/>
    <property type="project" value="UniProtKB-KW"/>
</dbReference>
<evidence type="ECO:0000256" key="1">
    <source>
        <dbReference type="ARBA" id="ARBA00006739"/>
    </source>
</evidence>
<sequence>MSPVPVSQAEPAHPLVSVITPTYNAARFIRETIDSVKRQTYPHWELILIDDASSDDTVPIIREELADPRIRLIVLAQNSGAAVARNTGISAANGRYIAFLDSDDLWLPQKLEKQVAFMQERDAAFSFTRYRMIQEDGTHTPYVVPIPEKIDYRGLLKNTIIGCLTVMLDKEKLGTIQMPNLRTRQDTALWLNILKQGHLAYGIQEELSQYRRVAGSISSNKWKAAKNTWRLYRDIEKLSFASAAWCFVHYGWNAWKKNVGQT</sequence>
<dbReference type="SUPFAM" id="SSF53448">
    <property type="entry name" value="Nucleotide-diphospho-sugar transferases"/>
    <property type="match status" value="1"/>
</dbReference>
<protein>
    <submittedName>
        <fullName evidence="3">Glycosyltransferase family 2 protein</fullName>
        <ecNumber evidence="3">2.4.-.-</ecNumber>
    </submittedName>
</protein>
<dbReference type="RefSeq" id="WP_310774475.1">
    <property type="nucleotide sequence ID" value="NZ_CP134050.1"/>
</dbReference>
<evidence type="ECO:0000313" key="4">
    <source>
        <dbReference type="Proteomes" id="UP001256827"/>
    </source>
</evidence>
<accession>A0ABY9TCG7</accession>
<evidence type="ECO:0000259" key="2">
    <source>
        <dbReference type="Pfam" id="PF00535"/>
    </source>
</evidence>
<dbReference type="InterPro" id="IPR029044">
    <property type="entry name" value="Nucleotide-diphossugar_trans"/>
</dbReference>
<keyword evidence="3" id="KW-0328">Glycosyltransferase</keyword>
<dbReference type="PANTHER" id="PTHR22916:SF3">
    <property type="entry name" value="UDP-GLCNAC:BETAGAL BETA-1,3-N-ACETYLGLUCOSAMINYLTRANSFERASE-LIKE PROTEIN 1"/>
    <property type="match status" value="1"/>
</dbReference>
<feature type="domain" description="Glycosyltransferase 2-like" evidence="2">
    <location>
        <begin position="17"/>
        <end position="151"/>
    </location>
</feature>
<dbReference type="CDD" id="cd00761">
    <property type="entry name" value="Glyco_tranf_GTA_type"/>
    <property type="match status" value="1"/>
</dbReference>
<proteinExistence type="inferred from homology"/>
<dbReference type="EC" id="2.4.-.-" evidence="3"/>
<keyword evidence="3" id="KW-0808">Transferase</keyword>
<dbReference type="Proteomes" id="UP001256827">
    <property type="component" value="Chromosome"/>
</dbReference>
<dbReference type="PANTHER" id="PTHR22916">
    <property type="entry name" value="GLYCOSYLTRANSFERASE"/>
    <property type="match status" value="1"/>
</dbReference>
<evidence type="ECO:0000313" key="3">
    <source>
        <dbReference type="EMBL" id="WNC17782.1"/>
    </source>
</evidence>
<gene>
    <name evidence="3" type="ORF">RGB73_21975</name>
</gene>
<keyword evidence="4" id="KW-1185">Reference proteome</keyword>
<comment type="similarity">
    <text evidence="1">Belongs to the glycosyltransferase 2 family.</text>
</comment>
<dbReference type="Gene3D" id="3.90.550.10">
    <property type="entry name" value="Spore Coat Polysaccharide Biosynthesis Protein SpsA, Chain A"/>
    <property type="match status" value="1"/>
</dbReference>
<organism evidence="3 4">
    <name type="scientific">Brevibacillus brevis</name>
    <name type="common">Bacillus brevis</name>
    <dbReference type="NCBI Taxonomy" id="1393"/>
    <lineage>
        <taxon>Bacteria</taxon>
        <taxon>Bacillati</taxon>
        <taxon>Bacillota</taxon>
        <taxon>Bacilli</taxon>
        <taxon>Bacillales</taxon>
        <taxon>Paenibacillaceae</taxon>
        <taxon>Brevibacillus</taxon>
    </lineage>
</organism>
<name>A0ABY9TCG7_BREBE</name>
<dbReference type="EMBL" id="CP134050">
    <property type="protein sequence ID" value="WNC17782.1"/>
    <property type="molecule type" value="Genomic_DNA"/>
</dbReference>